<dbReference type="EMBL" id="SRRZ01000058">
    <property type="protein sequence ID" value="NQE35534.1"/>
    <property type="molecule type" value="Genomic_DNA"/>
</dbReference>
<evidence type="ECO:0000313" key="1">
    <source>
        <dbReference type="EMBL" id="NQE35534.1"/>
    </source>
</evidence>
<proteinExistence type="predicted"/>
<sequence>MPIADWLKGEVTHTIVRFLQHLTCNKSFHTNTEKYLQFFWDHNWFEIMVGILSVKWQVADKLGIEDVRGAAESEEIVATGGDRSDFVRNS</sequence>
<protein>
    <submittedName>
        <fullName evidence="1">Uncharacterized protein</fullName>
    </submittedName>
</protein>
<reference evidence="1 2" key="1">
    <citation type="journal article" date="2020" name="Sci. Rep.">
        <title>A novel cyanobacterial geosmin producer, revising GeoA distribution and dispersion patterns in Bacteria.</title>
        <authorList>
            <person name="Churro C."/>
            <person name="Semedo-Aguiar A.P."/>
            <person name="Silva A.D."/>
            <person name="Pereira-Leal J.B."/>
            <person name="Leite R.B."/>
        </authorList>
    </citation>
    <scope>NUCLEOTIDE SEQUENCE [LARGE SCALE GENOMIC DNA]</scope>
    <source>
        <strain evidence="1 2">IPMA8</strain>
    </source>
</reference>
<keyword evidence="2" id="KW-1185">Reference proteome</keyword>
<gene>
    <name evidence="1" type="ORF">E5S67_03269</name>
</gene>
<organism evidence="1 2">
    <name type="scientific">Microcoleus asticus IPMA8</name>
    <dbReference type="NCBI Taxonomy" id="2563858"/>
    <lineage>
        <taxon>Bacteria</taxon>
        <taxon>Bacillati</taxon>
        <taxon>Cyanobacteriota</taxon>
        <taxon>Cyanophyceae</taxon>
        <taxon>Oscillatoriophycideae</taxon>
        <taxon>Oscillatoriales</taxon>
        <taxon>Microcoleaceae</taxon>
        <taxon>Microcoleus</taxon>
        <taxon>Microcoleus asticus</taxon>
    </lineage>
</organism>
<comment type="caution">
    <text evidence="1">The sequence shown here is derived from an EMBL/GenBank/DDBJ whole genome shotgun (WGS) entry which is preliminary data.</text>
</comment>
<dbReference type="Proteomes" id="UP000702425">
    <property type="component" value="Unassembled WGS sequence"/>
</dbReference>
<accession>A0ABX2CYQ4</accession>
<name>A0ABX2CYQ4_9CYAN</name>
<evidence type="ECO:0000313" key="2">
    <source>
        <dbReference type="Proteomes" id="UP000702425"/>
    </source>
</evidence>